<dbReference type="OrthoDB" id="5333992at2"/>
<keyword evidence="4" id="KW-1185">Reference proteome</keyword>
<dbReference type="AlphaFoldDB" id="E4U1J3"/>
<evidence type="ECO:0000256" key="1">
    <source>
        <dbReference type="SAM" id="MobiDB-lite"/>
    </source>
</evidence>
<proteinExistence type="predicted"/>
<evidence type="ECO:0000313" key="4">
    <source>
        <dbReference type="Proteomes" id="UP000008721"/>
    </source>
</evidence>
<dbReference type="HOGENOM" id="CLU_1089586_0_0_7"/>
<keyword evidence="2" id="KW-0812">Transmembrane</keyword>
<dbReference type="EMBL" id="CP002355">
    <property type="protein sequence ID" value="ADR33429.1"/>
    <property type="molecule type" value="Genomic_DNA"/>
</dbReference>
<evidence type="ECO:0000313" key="3">
    <source>
        <dbReference type="EMBL" id="ADR33429.1"/>
    </source>
</evidence>
<reference evidence="3 4" key="1">
    <citation type="journal article" date="2012" name="Stand. Genomic Sci.">
        <title>Complete genome sequence of the sulfur compounds oxidizing chemolithoautotroph Sulfuricurvum kujiense type strain (YK-1(T)).</title>
        <authorList>
            <person name="Han C."/>
            <person name="Kotsyurbenko O."/>
            <person name="Chertkov O."/>
            <person name="Held B."/>
            <person name="Lapidus A."/>
            <person name="Nolan M."/>
            <person name="Lucas S."/>
            <person name="Hammon N."/>
            <person name="Deshpande S."/>
            <person name="Cheng J.F."/>
            <person name="Tapia R."/>
            <person name="Goodwin L.A."/>
            <person name="Pitluck S."/>
            <person name="Liolios K."/>
            <person name="Pagani I."/>
            <person name="Ivanova N."/>
            <person name="Mavromatis K."/>
            <person name="Mikhailova N."/>
            <person name="Pati A."/>
            <person name="Chen A."/>
            <person name="Palaniappan K."/>
            <person name="Land M."/>
            <person name="Hauser L."/>
            <person name="Chang Y.J."/>
            <person name="Jeffries C.D."/>
            <person name="Brambilla E.M."/>
            <person name="Rohde M."/>
            <person name="Spring S."/>
            <person name="Sikorski J."/>
            <person name="Goker M."/>
            <person name="Woyke T."/>
            <person name="Bristow J."/>
            <person name="Eisen J.A."/>
            <person name="Markowitz V."/>
            <person name="Hugenholtz P."/>
            <person name="Kyrpides N.C."/>
            <person name="Klenk H.P."/>
            <person name="Detter J.C."/>
        </authorList>
    </citation>
    <scope>NUCLEOTIDE SEQUENCE [LARGE SCALE GENOMIC DNA]</scope>
    <source>
        <strain evidence="4">ATCC BAA-921 / DSM 16994 / JCM 11577 / YK-1</strain>
    </source>
</reference>
<feature type="region of interest" description="Disordered" evidence="1">
    <location>
        <begin position="58"/>
        <end position="90"/>
    </location>
</feature>
<dbReference type="STRING" id="709032.Sulku_0763"/>
<dbReference type="eggNOG" id="COG0810">
    <property type="taxonomic scope" value="Bacteria"/>
</dbReference>
<gene>
    <name evidence="3" type="ordered locus">Sulku_0763</name>
</gene>
<dbReference type="RefSeq" id="WP_013459626.1">
    <property type="nucleotide sequence ID" value="NC_014762.1"/>
</dbReference>
<accession>E4U1J3</accession>
<dbReference type="KEGG" id="sku:Sulku_0763"/>
<keyword evidence="2" id="KW-0472">Membrane</keyword>
<organism evidence="3 4">
    <name type="scientific">Sulfuricurvum kujiense (strain ATCC BAA-921 / DSM 16994 / JCM 11577 / YK-1)</name>
    <dbReference type="NCBI Taxonomy" id="709032"/>
    <lineage>
        <taxon>Bacteria</taxon>
        <taxon>Pseudomonadati</taxon>
        <taxon>Campylobacterota</taxon>
        <taxon>Epsilonproteobacteria</taxon>
        <taxon>Campylobacterales</taxon>
        <taxon>Sulfurimonadaceae</taxon>
        <taxon>Sulfuricurvum</taxon>
    </lineage>
</organism>
<sequence>MDMHQERYFYLSGLISISLFVTMLFFTVYSVILSPKIQQFAMTKSDVINVSIAVSDTKENVQTSPEPASVPVAPEQTQKEEEPAAQPEPVPEISDLFSEIKPQKVAKEDNKRQEQLNKIENEILTKRETPRYSEKVSNVQLAKPSIKMVVPGGSSGPLVNEYHAKIQGLVYTYFHPPSGTAGEVARVRMNISASGKLTGYKVLRYSGNISFNGEVDWLKDRLSAIRFPEHPEGKDTVLEFILTAKE</sequence>
<dbReference type="SUPFAM" id="SSF74653">
    <property type="entry name" value="TolA/TonB C-terminal domain"/>
    <property type="match status" value="1"/>
</dbReference>
<keyword evidence="2" id="KW-1133">Transmembrane helix</keyword>
<protein>
    <recommendedName>
        <fullName evidence="5">TonB C-terminal domain-containing protein</fullName>
    </recommendedName>
</protein>
<name>E4U1J3_SULKY</name>
<dbReference type="Proteomes" id="UP000008721">
    <property type="component" value="Chromosome"/>
</dbReference>
<evidence type="ECO:0000256" key="2">
    <source>
        <dbReference type="SAM" id="Phobius"/>
    </source>
</evidence>
<evidence type="ECO:0008006" key="5">
    <source>
        <dbReference type="Google" id="ProtNLM"/>
    </source>
</evidence>
<feature type="transmembrane region" description="Helical" evidence="2">
    <location>
        <begin position="9"/>
        <end position="32"/>
    </location>
</feature>
<dbReference type="Pfam" id="PF13103">
    <property type="entry name" value="TonB_2"/>
    <property type="match status" value="1"/>
</dbReference>